<evidence type="ECO:0000313" key="2">
    <source>
        <dbReference type="Proteomes" id="UP001054252"/>
    </source>
</evidence>
<proteinExistence type="predicted"/>
<evidence type="ECO:0000313" key="1">
    <source>
        <dbReference type="EMBL" id="GKV38064.1"/>
    </source>
</evidence>
<reference evidence="1 2" key="1">
    <citation type="journal article" date="2021" name="Commun. Biol.">
        <title>The genome of Shorea leprosula (Dipterocarpaceae) highlights the ecological relevance of drought in aseasonal tropical rainforests.</title>
        <authorList>
            <person name="Ng K.K.S."/>
            <person name="Kobayashi M.J."/>
            <person name="Fawcett J.A."/>
            <person name="Hatakeyama M."/>
            <person name="Paape T."/>
            <person name="Ng C.H."/>
            <person name="Ang C.C."/>
            <person name="Tnah L.H."/>
            <person name="Lee C.T."/>
            <person name="Nishiyama T."/>
            <person name="Sese J."/>
            <person name="O'Brien M.J."/>
            <person name="Copetti D."/>
            <person name="Mohd Noor M.I."/>
            <person name="Ong R.C."/>
            <person name="Putra M."/>
            <person name="Sireger I.Z."/>
            <person name="Indrioko S."/>
            <person name="Kosugi Y."/>
            <person name="Izuno A."/>
            <person name="Isagi Y."/>
            <person name="Lee S.L."/>
            <person name="Shimizu K.K."/>
        </authorList>
    </citation>
    <scope>NUCLEOTIDE SEQUENCE [LARGE SCALE GENOMIC DNA]</scope>
    <source>
        <strain evidence="1">214</strain>
    </source>
</reference>
<keyword evidence="2" id="KW-1185">Reference proteome</keyword>
<name>A0AAV5LMF9_9ROSI</name>
<sequence>MEAALAELERRQTGILERISKLERSLPPDAPTTTAVVSAISNSAAFCDIEARLSNILRSNGVNNFSFRKVPSDYYDCLM</sequence>
<dbReference type="EMBL" id="BPVZ01000126">
    <property type="protein sequence ID" value="GKV38064.1"/>
    <property type="molecule type" value="Genomic_DNA"/>
</dbReference>
<protein>
    <submittedName>
        <fullName evidence="1">Uncharacterized protein</fullName>
    </submittedName>
</protein>
<comment type="caution">
    <text evidence="1">The sequence shown here is derived from an EMBL/GenBank/DDBJ whole genome shotgun (WGS) entry which is preliminary data.</text>
</comment>
<dbReference type="Proteomes" id="UP001054252">
    <property type="component" value="Unassembled WGS sequence"/>
</dbReference>
<gene>
    <name evidence="1" type="ORF">SLEP1_g46013</name>
</gene>
<dbReference type="AlphaFoldDB" id="A0AAV5LMF9"/>
<organism evidence="1 2">
    <name type="scientific">Rubroshorea leprosula</name>
    <dbReference type="NCBI Taxonomy" id="152421"/>
    <lineage>
        <taxon>Eukaryota</taxon>
        <taxon>Viridiplantae</taxon>
        <taxon>Streptophyta</taxon>
        <taxon>Embryophyta</taxon>
        <taxon>Tracheophyta</taxon>
        <taxon>Spermatophyta</taxon>
        <taxon>Magnoliopsida</taxon>
        <taxon>eudicotyledons</taxon>
        <taxon>Gunneridae</taxon>
        <taxon>Pentapetalae</taxon>
        <taxon>rosids</taxon>
        <taxon>malvids</taxon>
        <taxon>Malvales</taxon>
        <taxon>Dipterocarpaceae</taxon>
        <taxon>Rubroshorea</taxon>
    </lineage>
</organism>
<accession>A0AAV5LMF9</accession>